<dbReference type="Pfam" id="PF19913">
    <property type="entry name" value="WCOB"/>
    <property type="match status" value="1"/>
</dbReference>
<dbReference type="InterPro" id="IPR026209">
    <property type="entry name" value="Wolframin_fam"/>
</dbReference>
<feature type="transmembrane region" description="Helical" evidence="2">
    <location>
        <begin position="479"/>
        <end position="504"/>
    </location>
</feature>
<sequence length="792" mass="88401">MAEEQMSKTLKDEPKVSEESADLKKWREGAEDGDEESQLLLGRHYLSLADSDINREENAKVAIDWFIRSSKQGNEDATAQLKKCIETKTGITDENREDVRWCINTSAVEKKIRNAARNLFHSINSTQKEVLSTEEYAQAVKKLTGGAQQKLLLAAGNKIGQQISENEFVMVLSRKIQGQITLTSNEASVHSDAYATSSPVEKVLKYPKEAALALGDQVLEYASKDGLNMVMKCIPTDQIYFLLIFFLYGFITARVLLLIIPLLIFYLSFATLVITTLQMFYKKEKLKDASTLAEMLKDYNIGVDVDSTTSQYRWNSLTPYIVFFSMIPVTITSFSLADKTYIPCSAFCVLSMVFIGICFIALSDSHDFVTLLSLFFNIVASLPTFFQNFPDIPVITSILNLFTGHFMSIEVYAGLQINIGIPSICYLIIPVFFIQMGARKSWRGMYQVLVPHLVCYFWFNLMTAIFPFTTWFGLVRASIGYLLFPLLIPISVFLVIFGGIYVMINLASTEVFGKIIITLLLGGIAVLLSQSRKVFGGKLDNQLGSTKKIIMAVFAVLAIIPLVFVRLPSERPQTMVDLTLNDYLENCISDTGSAVGKQIKCSQLTGTKVKWSGVFKLAKVTKIDNQVENLLANLPAIVSKPLRCVYGNKFDDCNDDSLSENAQKFCILMKSLGHECHLQNHNTYTFEVSVDVGDGGTQVDVILEAGDGFKDTLVALNVGDQVTFQGQLFAGLGTNSPRLKLKQITCTSRDLMVMGKIEEYSEDLYLKLLSRAISVVVNFFWYPLVEYVPEAG</sequence>
<feature type="region of interest" description="Disordered" evidence="1">
    <location>
        <begin position="1"/>
        <end position="34"/>
    </location>
</feature>
<accession>A0ABD3T692</accession>
<feature type="transmembrane region" description="Helical" evidence="2">
    <location>
        <begin position="369"/>
        <end position="389"/>
    </location>
</feature>
<feature type="domain" description="Wolframin OB-fold" evidence="3">
    <location>
        <begin position="681"/>
        <end position="787"/>
    </location>
</feature>
<keyword evidence="2" id="KW-1133">Transmembrane helix</keyword>
<feature type="transmembrane region" description="Helical" evidence="2">
    <location>
        <begin position="549"/>
        <end position="567"/>
    </location>
</feature>
<protein>
    <recommendedName>
        <fullName evidence="7">Wolframin</fullName>
    </recommendedName>
</protein>
<comment type="caution">
    <text evidence="5">The sequence shown here is derived from an EMBL/GenBank/DDBJ whole genome shotgun (WGS) entry which is preliminary data.</text>
</comment>
<evidence type="ECO:0000256" key="1">
    <source>
        <dbReference type="SAM" id="MobiDB-lite"/>
    </source>
</evidence>
<evidence type="ECO:0008006" key="7">
    <source>
        <dbReference type="Google" id="ProtNLM"/>
    </source>
</evidence>
<dbReference type="InterPro" id="IPR011990">
    <property type="entry name" value="TPR-like_helical_dom_sf"/>
</dbReference>
<dbReference type="InterPro" id="IPR045461">
    <property type="entry name" value="Wolframin_OB_fold"/>
</dbReference>
<feature type="compositionally biased region" description="Basic and acidic residues" evidence="1">
    <location>
        <begin position="1"/>
        <end position="30"/>
    </location>
</feature>
<dbReference type="Pfam" id="PF20023">
    <property type="entry name" value="WSLR"/>
    <property type="match status" value="1"/>
</dbReference>
<evidence type="ECO:0000256" key="2">
    <source>
        <dbReference type="SAM" id="Phobius"/>
    </source>
</evidence>
<evidence type="ECO:0000259" key="4">
    <source>
        <dbReference type="Pfam" id="PF20053"/>
    </source>
</evidence>
<dbReference type="PANTHER" id="PTHR13098:SF3">
    <property type="entry name" value="WOLFRAMIN"/>
    <property type="match status" value="1"/>
</dbReference>
<organism evidence="5 6">
    <name type="scientific">Sinanodonta woodiana</name>
    <name type="common">Chinese pond mussel</name>
    <name type="synonym">Anodonta woodiana</name>
    <dbReference type="NCBI Taxonomy" id="1069815"/>
    <lineage>
        <taxon>Eukaryota</taxon>
        <taxon>Metazoa</taxon>
        <taxon>Spiralia</taxon>
        <taxon>Lophotrochozoa</taxon>
        <taxon>Mollusca</taxon>
        <taxon>Bivalvia</taxon>
        <taxon>Autobranchia</taxon>
        <taxon>Heteroconchia</taxon>
        <taxon>Palaeoheterodonta</taxon>
        <taxon>Unionida</taxon>
        <taxon>Unionoidea</taxon>
        <taxon>Unionidae</taxon>
        <taxon>Unioninae</taxon>
        <taxon>Sinanodonta</taxon>
    </lineage>
</organism>
<dbReference type="EMBL" id="JBJQND010000019">
    <property type="protein sequence ID" value="KAL3832230.1"/>
    <property type="molecule type" value="Genomic_DNA"/>
</dbReference>
<feature type="transmembrane region" description="Helical" evidence="2">
    <location>
        <begin position="263"/>
        <end position="281"/>
    </location>
</feature>
<proteinExistence type="predicted"/>
<gene>
    <name evidence="5" type="ORF">ACJMK2_023890</name>
</gene>
<dbReference type="InterPro" id="IPR045400">
    <property type="entry name" value="Wolframin_Cys-rich"/>
</dbReference>
<reference evidence="5 6" key="1">
    <citation type="submission" date="2024-11" db="EMBL/GenBank/DDBJ databases">
        <title>Chromosome-level genome assembly of the freshwater bivalve Anodonta woodiana.</title>
        <authorList>
            <person name="Chen X."/>
        </authorList>
    </citation>
    <scope>NUCLEOTIDE SEQUENCE [LARGE SCALE GENOMIC DNA]</scope>
    <source>
        <strain evidence="5">MN2024</strain>
        <tissue evidence="5">Gills</tissue>
    </source>
</reference>
<dbReference type="PANTHER" id="PTHR13098">
    <property type="entry name" value="WOLFRAMIN"/>
    <property type="match status" value="1"/>
</dbReference>
<dbReference type="AlphaFoldDB" id="A0ABD3T692"/>
<dbReference type="Proteomes" id="UP001634394">
    <property type="component" value="Unassembled WGS sequence"/>
</dbReference>
<name>A0ABD3T692_SINWO</name>
<dbReference type="InterPro" id="IPR045458">
    <property type="entry name" value="Wolframin_Sel1-like_rpt"/>
</dbReference>
<keyword evidence="6" id="KW-1185">Reference proteome</keyword>
<feature type="transmembrane region" description="Helical" evidence="2">
    <location>
        <begin position="340"/>
        <end position="362"/>
    </location>
</feature>
<feature type="transmembrane region" description="Helical" evidence="2">
    <location>
        <begin position="239"/>
        <end position="257"/>
    </location>
</feature>
<dbReference type="PRINTS" id="PR02060">
    <property type="entry name" value="WOLFFAMILY"/>
</dbReference>
<keyword evidence="2" id="KW-0812">Transmembrane</keyword>
<evidence type="ECO:0000313" key="6">
    <source>
        <dbReference type="Proteomes" id="UP001634394"/>
    </source>
</evidence>
<feature type="transmembrane region" description="Helical" evidence="2">
    <location>
        <begin position="453"/>
        <end position="473"/>
    </location>
</feature>
<feature type="transmembrane region" description="Helical" evidence="2">
    <location>
        <begin position="317"/>
        <end position="334"/>
    </location>
</feature>
<evidence type="ECO:0000259" key="3">
    <source>
        <dbReference type="Pfam" id="PF19913"/>
    </source>
</evidence>
<feature type="domain" description="Wolframin cysteine-rich" evidence="4">
    <location>
        <begin position="585"/>
        <end position="680"/>
    </location>
</feature>
<dbReference type="Gene3D" id="1.25.40.10">
    <property type="entry name" value="Tetratricopeptide repeat domain"/>
    <property type="match status" value="1"/>
</dbReference>
<dbReference type="Pfam" id="PF20053">
    <property type="entry name" value="WC-rich"/>
    <property type="match status" value="1"/>
</dbReference>
<feature type="transmembrane region" description="Helical" evidence="2">
    <location>
        <begin position="511"/>
        <end position="529"/>
    </location>
</feature>
<keyword evidence="2" id="KW-0472">Membrane</keyword>
<evidence type="ECO:0000313" key="5">
    <source>
        <dbReference type="EMBL" id="KAL3832230.1"/>
    </source>
</evidence>
<feature type="transmembrane region" description="Helical" evidence="2">
    <location>
        <begin position="409"/>
        <end position="433"/>
    </location>
</feature>